<sequence>KEQEIVEILKKFKNRVLKKNKVVTKYLGVQHQTSLEEIELLELNKNTNQPNKVINQAQIAKDMLLQLKCARELQEEIVRINGTTHLLERESPTDIKMLEKEEVSSIITDFTNEVE</sequence>
<proteinExistence type="predicted"/>
<feature type="non-terminal residue" evidence="1">
    <location>
        <position position="1"/>
    </location>
</feature>
<name>A0ABN7XHA2_GIGMA</name>
<gene>
    <name evidence="1" type="ORF">GMARGA_LOCUS43494</name>
</gene>
<keyword evidence="2" id="KW-1185">Reference proteome</keyword>
<comment type="caution">
    <text evidence="1">The sequence shown here is derived from an EMBL/GenBank/DDBJ whole genome shotgun (WGS) entry which is preliminary data.</text>
</comment>
<dbReference type="EMBL" id="CAJVQB010141110">
    <property type="protein sequence ID" value="CAG8854673.1"/>
    <property type="molecule type" value="Genomic_DNA"/>
</dbReference>
<protein>
    <submittedName>
        <fullName evidence="1">12495_t:CDS:1</fullName>
    </submittedName>
</protein>
<feature type="non-terminal residue" evidence="1">
    <location>
        <position position="115"/>
    </location>
</feature>
<reference evidence="1 2" key="1">
    <citation type="submission" date="2021-06" db="EMBL/GenBank/DDBJ databases">
        <authorList>
            <person name="Kallberg Y."/>
            <person name="Tangrot J."/>
            <person name="Rosling A."/>
        </authorList>
    </citation>
    <scope>NUCLEOTIDE SEQUENCE [LARGE SCALE GENOMIC DNA]</scope>
    <source>
        <strain evidence="1 2">120-4 pot B 10/14</strain>
    </source>
</reference>
<evidence type="ECO:0000313" key="1">
    <source>
        <dbReference type="EMBL" id="CAG8854673.1"/>
    </source>
</evidence>
<accession>A0ABN7XHA2</accession>
<evidence type="ECO:0000313" key="2">
    <source>
        <dbReference type="Proteomes" id="UP000789901"/>
    </source>
</evidence>
<organism evidence="1 2">
    <name type="scientific">Gigaspora margarita</name>
    <dbReference type="NCBI Taxonomy" id="4874"/>
    <lineage>
        <taxon>Eukaryota</taxon>
        <taxon>Fungi</taxon>
        <taxon>Fungi incertae sedis</taxon>
        <taxon>Mucoromycota</taxon>
        <taxon>Glomeromycotina</taxon>
        <taxon>Glomeromycetes</taxon>
        <taxon>Diversisporales</taxon>
        <taxon>Gigasporaceae</taxon>
        <taxon>Gigaspora</taxon>
    </lineage>
</organism>
<dbReference type="Proteomes" id="UP000789901">
    <property type="component" value="Unassembled WGS sequence"/>
</dbReference>